<dbReference type="PRINTS" id="PR01806">
    <property type="entry name" value="VIRFACTRMVIN"/>
</dbReference>
<dbReference type="HAMAP" id="MF_02078">
    <property type="entry name" value="MurJ_MviN"/>
    <property type="match status" value="1"/>
</dbReference>
<keyword evidence="4 8" id="KW-0133">Cell shape</keyword>
<proteinExistence type="inferred from homology"/>
<feature type="transmembrane region" description="Helical" evidence="8">
    <location>
        <begin position="134"/>
        <end position="154"/>
    </location>
</feature>
<evidence type="ECO:0000256" key="7">
    <source>
        <dbReference type="ARBA" id="ARBA00023136"/>
    </source>
</evidence>
<feature type="transmembrane region" description="Helical" evidence="8">
    <location>
        <begin position="484"/>
        <end position="502"/>
    </location>
</feature>
<sequence length="522" mass="55103">MGTTRRSLLGVAGLVGAATVLSKFIALFREQFIAASFGVSAGVDAYNYAYKLPGFLLTLLGGVNGPFYSAVLSVVSKQDRSKVGPLIENVQTLVAIALGGATALLWLGAPWFIGLVAAGAAEPLKQMAVEQLRIMAPMALFAGLIGLGFGVLTAAGRFAFPSLSPILSSGTVIAAIGVGYWVFGLGPEVLAWGSLAGAILQWLVQIPLQWRLGLGGLRPRFGWNRPEVREVIDIMGPATGSSLLSNLNVYTNLFFASQLPVGVPSALNYANLLVQTPLGIFSNILLVPTLPLFARLSAEADRPELRLRVRQAVVSVLIVVLPMSTLAAVLAGPLVSVIYERGQFDNRATLLVATVFAGQAVGMAFYLVRDLLIRVFYALGEARVPLRISAVGIVVNLLAAWLLSATLGALGLALSTSFVSAFACILLVFALRTQMGGLGWEGLGWTAANLLAGALLAGAAAWGVNAALAGLWTTEGLVEQLIRLTLAGAAGVLIQVLWLRLWRIPEVMTLLGPLTRRLRRRS</sequence>
<evidence type="ECO:0000256" key="8">
    <source>
        <dbReference type="HAMAP-Rule" id="MF_02078"/>
    </source>
</evidence>
<protein>
    <recommendedName>
        <fullName evidence="8">Probable lipid II flippase MurJ</fullName>
    </recommendedName>
</protein>
<organism evidence="9 10">
    <name type="scientific">Gloeobacter morelensis MG652769</name>
    <dbReference type="NCBI Taxonomy" id="2781736"/>
    <lineage>
        <taxon>Bacteria</taxon>
        <taxon>Bacillati</taxon>
        <taxon>Cyanobacteriota</taxon>
        <taxon>Cyanophyceae</taxon>
        <taxon>Gloeobacterales</taxon>
        <taxon>Gloeobacteraceae</taxon>
        <taxon>Gloeobacter</taxon>
        <taxon>Gloeobacter morelensis</taxon>
    </lineage>
</organism>
<comment type="similarity">
    <text evidence="8">Belongs to the MurJ/MviN family.</text>
</comment>
<dbReference type="Pfam" id="PF03023">
    <property type="entry name" value="MurJ"/>
    <property type="match status" value="1"/>
</dbReference>
<evidence type="ECO:0000256" key="6">
    <source>
        <dbReference type="ARBA" id="ARBA00022989"/>
    </source>
</evidence>
<evidence type="ECO:0000256" key="1">
    <source>
        <dbReference type="ARBA" id="ARBA00004651"/>
    </source>
</evidence>
<dbReference type="PANTHER" id="PTHR43486:SF1">
    <property type="entry name" value="LIPID II FLIPPASE MURJ-RELATED"/>
    <property type="match status" value="1"/>
</dbReference>
<evidence type="ECO:0000313" key="9">
    <source>
        <dbReference type="EMBL" id="UFP94323.1"/>
    </source>
</evidence>
<evidence type="ECO:0000256" key="5">
    <source>
        <dbReference type="ARBA" id="ARBA00022984"/>
    </source>
</evidence>
<evidence type="ECO:0000256" key="4">
    <source>
        <dbReference type="ARBA" id="ARBA00022960"/>
    </source>
</evidence>
<keyword evidence="2 8" id="KW-1003">Cell membrane</keyword>
<keyword evidence="10" id="KW-1185">Reference proteome</keyword>
<dbReference type="NCBIfam" id="TIGR01695">
    <property type="entry name" value="murJ_mviN"/>
    <property type="match status" value="1"/>
</dbReference>
<dbReference type="Proteomes" id="UP001054846">
    <property type="component" value="Chromosome"/>
</dbReference>
<dbReference type="InterPro" id="IPR004268">
    <property type="entry name" value="MurJ"/>
</dbReference>
<comment type="subcellular location">
    <subcellularLocation>
        <location evidence="1 8">Cell membrane</location>
        <topology evidence="1 8">Multi-pass membrane protein</topology>
    </subcellularLocation>
</comment>
<evidence type="ECO:0000256" key="2">
    <source>
        <dbReference type="ARBA" id="ARBA00022475"/>
    </source>
</evidence>
<feature type="transmembrane region" description="Helical" evidence="8">
    <location>
        <begin position="443"/>
        <end position="464"/>
    </location>
</feature>
<evidence type="ECO:0000256" key="3">
    <source>
        <dbReference type="ARBA" id="ARBA00022692"/>
    </source>
</evidence>
<feature type="transmembrane region" description="Helical" evidence="8">
    <location>
        <begin position="48"/>
        <end position="72"/>
    </location>
</feature>
<dbReference type="EMBL" id="CP063845">
    <property type="protein sequence ID" value="UFP94323.1"/>
    <property type="molecule type" value="Genomic_DNA"/>
</dbReference>
<keyword evidence="5 8" id="KW-0573">Peptidoglycan synthesis</keyword>
<keyword evidence="7 8" id="KW-0472">Membrane</keyword>
<comment type="pathway">
    <text evidence="8">Cell wall biogenesis; peptidoglycan biosynthesis.</text>
</comment>
<keyword evidence="6 8" id="KW-1133">Transmembrane helix</keyword>
<keyword evidence="8" id="KW-0813">Transport</keyword>
<name>A0ABY3PL83_9CYAN</name>
<dbReference type="RefSeq" id="WP_230841383.1">
    <property type="nucleotide sequence ID" value="NZ_CP063845.1"/>
</dbReference>
<feature type="transmembrane region" description="Helical" evidence="8">
    <location>
        <begin position="314"/>
        <end position="339"/>
    </location>
</feature>
<comment type="function">
    <text evidence="8">Involved in peptidoglycan biosynthesis. Transports lipid-linked peptidoglycan precursors from the inner to the outer leaflet of the cytoplasmic membrane.</text>
</comment>
<feature type="transmembrane region" description="Helical" evidence="8">
    <location>
        <begin position="93"/>
        <end position="114"/>
    </location>
</feature>
<feature type="transmembrane region" description="Helical" evidence="8">
    <location>
        <begin position="384"/>
        <end position="403"/>
    </location>
</feature>
<keyword evidence="8" id="KW-0961">Cell wall biogenesis/degradation</keyword>
<reference evidence="9 10" key="1">
    <citation type="journal article" date="2021" name="Genome Biol. Evol.">
        <title>Complete Genome Sequencing of a Novel Gloeobacter Species from a Waterfall Cave in Mexico.</title>
        <authorList>
            <person name="Saw J.H."/>
            <person name="Cardona T."/>
            <person name="Montejano G."/>
        </authorList>
    </citation>
    <scope>NUCLEOTIDE SEQUENCE [LARGE SCALE GENOMIC DNA]</scope>
    <source>
        <strain evidence="9">MG652769</strain>
    </source>
</reference>
<dbReference type="PANTHER" id="PTHR43486">
    <property type="entry name" value="LIPID II FLIPPASE MURJ-RELATED"/>
    <property type="match status" value="1"/>
</dbReference>
<feature type="transmembrane region" description="Helical" evidence="8">
    <location>
        <begin position="351"/>
        <end position="372"/>
    </location>
</feature>
<feature type="transmembrane region" description="Helical" evidence="8">
    <location>
        <begin position="166"/>
        <end position="183"/>
    </location>
</feature>
<accession>A0ABY3PL83</accession>
<evidence type="ECO:0000313" key="10">
    <source>
        <dbReference type="Proteomes" id="UP001054846"/>
    </source>
</evidence>
<feature type="transmembrane region" description="Helical" evidence="8">
    <location>
        <begin position="7"/>
        <end position="28"/>
    </location>
</feature>
<gene>
    <name evidence="8 9" type="primary">murJ</name>
    <name evidence="9" type="ORF">ISF26_21675</name>
</gene>
<dbReference type="CDD" id="cd13123">
    <property type="entry name" value="MATE_MurJ_like"/>
    <property type="match status" value="1"/>
</dbReference>
<feature type="transmembrane region" description="Helical" evidence="8">
    <location>
        <begin position="409"/>
        <end position="431"/>
    </location>
</feature>
<feature type="transmembrane region" description="Helical" evidence="8">
    <location>
        <begin position="269"/>
        <end position="293"/>
    </location>
</feature>
<keyword evidence="3 8" id="KW-0812">Transmembrane</keyword>